<dbReference type="PANTHER" id="PTHR43377">
    <property type="entry name" value="BILIVERDIN REDUCTASE A"/>
    <property type="match status" value="1"/>
</dbReference>
<dbReference type="RefSeq" id="WP_161821870.1">
    <property type="nucleotide sequence ID" value="NZ_LSRS01000003.1"/>
</dbReference>
<dbReference type="GO" id="GO:0000166">
    <property type="term" value="F:nucleotide binding"/>
    <property type="evidence" value="ECO:0007669"/>
    <property type="project" value="InterPro"/>
</dbReference>
<dbReference type="GO" id="GO:0033712">
    <property type="term" value="F:1,5-anhydro-D-fructose reductase (1,5-anhydro-D-mannitol-forming) activity"/>
    <property type="evidence" value="ECO:0007669"/>
    <property type="project" value="UniProtKB-EC"/>
</dbReference>
<gene>
    <name evidence="3" type="primary">afr</name>
    <name evidence="3" type="ORF">SPSYN_01542</name>
</gene>
<name>A0A9D2WQB5_9FIRM</name>
<reference evidence="3" key="1">
    <citation type="submission" date="2016-02" db="EMBL/GenBank/DDBJ databases">
        <title>Draft Genome Sequence of Sporotomaculum syntrophicum Strain FB, a Syntrophic Benzoate Degrader.</title>
        <authorList>
            <person name="Nobu M.K."/>
            <person name="Narihiro T."/>
            <person name="Qiu Y.-L."/>
            <person name="Ohashi A."/>
            <person name="Liu W.-T."/>
            <person name="Yuji S."/>
        </authorList>
    </citation>
    <scope>NUCLEOTIDE SEQUENCE</scope>
    <source>
        <strain evidence="3">FB</strain>
    </source>
</reference>
<feature type="domain" description="Gfo/Idh/MocA-like oxidoreductase N-terminal" evidence="1">
    <location>
        <begin position="4"/>
        <end position="130"/>
    </location>
</feature>
<dbReference type="Pfam" id="PF01408">
    <property type="entry name" value="GFO_IDH_MocA"/>
    <property type="match status" value="1"/>
</dbReference>
<dbReference type="Pfam" id="PF22725">
    <property type="entry name" value="GFO_IDH_MocA_C3"/>
    <property type="match status" value="1"/>
</dbReference>
<keyword evidence="4" id="KW-1185">Reference proteome</keyword>
<evidence type="ECO:0000313" key="4">
    <source>
        <dbReference type="Proteomes" id="UP000798488"/>
    </source>
</evidence>
<evidence type="ECO:0000313" key="3">
    <source>
        <dbReference type="EMBL" id="KAF1085403.1"/>
    </source>
</evidence>
<sequence length="370" mass="42492">MDKLKVGIIGTGLAFERLHYPAYQELSDKYEIVALCDPEPENTRPWAERLGLGVNNIYTDYRPMLWRGDINVFDIMVPIENNFRVTEDVARAVAHQHGRAIICEKPLAANYEQAKAHAELPRRYGVPIMIAENYRYSEEINIIRDMVREKRIGEPVYFINNRVICFPEEMLKNDFARTEWRQHPVFAGGVIMDSGVHDVAAMRHIFGAIDKLQAFGVPQHDDFAPYAVLNVNLRFHSGVTGQFSFYSAGKEMQRPLVGLRIFGTSGMIYLEESDCGTINVSYNDGRSEQVRYRPQRGYYNELLNLYNALTGREIISVTPEMEYGDVKTILDMLRSAKNGSIVEVDSTSSYIPAYRPNYQPQFEYHPVTWH</sequence>
<dbReference type="Gene3D" id="3.40.50.720">
    <property type="entry name" value="NAD(P)-binding Rossmann-like Domain"/>
    <property type="match status" value="1"/>
</dbReference>
<dbReference type="PANTHER" id="PTHR43377:SF1">
    <property type="entry name" value="BILIVERDIN REDUCTASE A"/>
    <property type="match status" value="1"/>
</dbReference>
<dbReference type="AlphaFoldDB" id="A0A9D2WQB5"/>
<dbReference type="OrthoDB" id="9815825at2"/>
<dbReference type="InterPro" id="IPR000683">
    <property type="entry name" value="Gfo/Idh/MocA-like_OxRdtase_N"/>
</dbReference>
<proteinExistence type="predicted"/>
<dbReference type="InterPro" id="IPR036291">
    <property type="entry name" value="NAD(P)-bd_dom_sf"/>
</dbReference>
<dbReference type="SUPFAM" id="SSF51735">
    <property type="entry name" value="NAD(P)-binding Rossmann-fold domains"/>
    <property type="match status" value="1"/>
</dbReference>
<evidence type="ECO:0000259" key="1">
    <source>
        <dbReference type="Pfam" id="PF01408"/>
    </source>
</evidence>
<dbReference type="Proteomes" id="UP000798488">
    <property type="component" value="Unassembled WGS sequence"/>
</dbReference>
<accession>A0A9D2WQB5</accession>
<evidence type="ECO:0000259" key="2">
    <source>
        <dbReference type="Pfam" id="PF22725"/>
    </source>
</evidence>
<dbReference type="Gene3D" id="3.30.360.10">
    <property type="entry name" value="Dihydrodipicolinate Reductase, domain 2"/>
    <property type="match status" value="1"/>
</dbReference>
<comment type="caution">
    <text evidence="3">The sequence shown here is derived from an EMBL/GenBank/DDBJ whole genome shotgun (WGS) entry which is preliminary data.</text>
</comment>
<dbReference type="SUPFAM" id="SSF55347">
    <property type="entry name" value="Glyceraldehyde-3-phosphate dehydrogenase-like, C-terminal domain"/>
    <property type="match status" value="1"/>
</dbReference>
<protein>
    <submittedName>
        <fullName evidence="3">1,5-anhydro-D-fructose reductase</fullName>
        <ecNumber evidence="3">1.1.1.292</ecNumber>
    </submittedName>
</protein>
<dbReference type="EMBL" id="LSRS01000003">
    <property type="protein sequence ID" value="KAF1085403.1"/>
    <property type="molecule type" value="Genomic_DNA"/>
</dbReference>
<dbReference type="InterPro" id="IPR055170">
    <property type="entry name" value="GFO_IDH_MocA-like_dom"/>
</dbReference>
<feature type="domain" description="GFO/IDH/MocA-like oxidoreductase" evidence="2">
    <location>
        <begin position="143"/>
        <end position="268"/>
    </location>
</feature>
<keyword evidence="3" id="KW-0560">Oxidoreductase</keyword>
<dbReference type="InterPro" id="IPR051450">
    <property type="entry name" value="Gfo/Idh/MocA_Oxidoreductases"/>
</dbReference>
<organism evidence="3 4">
    <name type="scientific">Sporotomaculum syntrophicum</name>
    <dbReference type="NCBI Taxonomy" id="182264"/>
    <lineage>
        <taxon>Bacteria</taxon>
        <taxon>Bacillati</taxon>
        <taxon>Bacillota</taxon>
        <taxon>Clostridia</taxon>
        <taxon>Eubacteriales</taxon>
        <taxon>Desulfallaceae</taxon>
        <taxon>Sporotomaculum</taxon>
    </lineage>
</organism>
<dbReference type="EC" id="1.1.1.292" evidence="3"/>